<gene>
    <name evidence="7" type="ORF">APZ16_03395</name>
</gene>
<reference evidence="7 8" key="1">
    <citation type="journal article" date="2016" name="Nat. Microbiol.">
        <title>Genomic inference of the metabolism of cosmopolitan subsurface Archaea, Hadesarchaea.</title>
        <authorList>
            <person name="Baker B.J."/>
            <person name="Saw J.H."/>
            <person name="Lind A.E."/>
            <person name="Lazar C.S."/>
            <person name="Hinrichs K.-U."/>
            <person name="Teske A.P."/>
            <person name="Ettema T.J."/>
        </authorList>
    </citation>
    <scope>NUCLEOTIDE SEQUENCE [LARGE SCALE GENOMIC DNA]</scope>
</reference>
<dbReference type="PANTHER" id="PTHR43632:SF1">
    <property type="entry name" value="PERMEASE COMPONENT OF TUNGSTATE ABC TRANSPORTER"/>
    <property type="match status" value="1"/>
</dbReference>
<comment type="subcellular location">
    <subcellularLocation>
        <location evidence="5">Cell membrane</location>
        <topology evidence="5">Multi-pass membrane protein</topology>
    </subcellularLocation>
    <subcellularLocation>
        <location evidence="1">Membrane</location>
        <topology evidence="1">Multi-pass membrane protein</topology>
    </subcellularLocation>
</comment>
<dbReference type="Pfam" id="PF00528">
    <property type="entry name" value="BPD_transp_1"/>
    <property type="match status" value="1"/>
</dbReference>
<keyword evidence="4 5" id="KW-0472">Membrane</keyword>
<evidence type="ECO:0000313" key="8">
    <source>
        <dbReference type="Proteomes" id="UP000074294"/>
    </source>
</evidence>
<dbReference type="CDD" id="cd06261">
    <property type="entry name" value="TM_PBP2"/>
    <property type="match status" value="1"/>
</dbReference>
<dbReference type="InterPro" id="IPR049783">
    <property type="entry name" value="ABC_perm_TupB-like"/>
</dbReference>
<evidence type="ECO:0000259" key="6">
    <source>
        <dbReference type="PROSITE" id="PS50928"/>
    </source>
</evidence>
<name>A0A147JSC6_HADYE</name>
<dbReference type="AlphaFoldDB" id="A0A147JSC6"/>
<dbReference type="InterPro" id="IPR000515">
    <property type="entry name" value="MetI-like"/>
</dbReference>
<dbReference type="InterPro" id="IPR035906">
    <property type="entry name" value="MetI-like_sf"/>
</dbReference>
<keyword evidence="5" id="KW-0813">Transport</keyword>
<feature type="transmembrane region" description="Helical" evidence="5">
    <location>
        <begin position="12"/>
        <end position="36"/>
    </location>
</feature>
<dbReference type="EMBL" id="LQMQ01000065">
    <property type="protein sequence ID" value="KUO39400.1"/>
    <property type="molecule type" value="Genomic_DNA"/>
</dbReference>
<dbReference type="PANTHER" id="PTHR43632">
    <property type="entry name" value="PERMEASE COMPONENT OF TUNGSTATE ABC TRANSPORTER"/>
    <property type="match status" value="1"/>
</dbReference>
<keyword evidence="2 5" id="KW-0812">Transmembrane</keyword>
<comment type="similarity">
    <text evidence="5">Belongs to the binding-protein-dependent transport system permease family.</text>
</comment>
<dbReference type="Proteomes" id="UP000074294">
    <property type="component" value="Unassembled WGS sequence"/>
</dbReference>
<feature type="transmembrane region" description="Helical" evidence="5">
    <location>
        <begin position="184"/>
        <end position="205"/>
    </location>
</feature>
<evidence type="ECO:0000256" key="3">
    <source>
        <dbReference type="ARBA" id="ARBA00022989"/>
    </source>
</evidence>
<accession>A0A147JSC6</accession>
<dbReference type="PROSITE" id="PS50928">
    <property type="entry name" value="ABC_TM1"/>
    <property type="match status" value="1"/>
</dbReference>
<feature type="transmembrane region" description="Helical" evidence="5">
    <location>
        <begin position="80"/>
        <end position="102"/>
    </location>
</feature>
<organism evidence="7 8">
    <name type="scientific">Hadarchaeum yellowstonense</name>
    <dbReference type="NCBI Taxonomy" id="1776334"/>
    <lineage>
        <taxon>Archaea</taxon>
        <taxon>Methanobacteriati</taxon>
        <taxon>Candidatus Hadarchaeota</taxon>
        <taxon>Candidatus Hadarchaeia</taxon>
        <taxon>Candidatus Hadarchaeales</taxon>
        <taxon>Candidatus Hadarchaeaceae</taxon>
        <taxon>Candidatus Hadarchaeum</taxon>
    </lineage>
</organism>
<dbReference type="Gene3D" id="1.10.3720.10">
    <property type="entry name" value="MetI-like"/>
    <property type="match status" value="1"/>
</dbReference>
<dbReference type="NCBIfam" id="NF038017">
    <property type="entry name" value="ABC_perm1"/>
    <property type="match status" value="1"/>
</dbReference>
<feature type="transmembrane region" description="Helical" evidence="5">
    <location>
        <begin position="48"/>
        <end position="68"/>
    </location>
</feature>
<protein>
    <recommendedName>
        <fullName evidence="6">ABC transmembrane type-1 domain-containing protein</fullName>
    </recommendedName>
</protein>
<comment type="caution">
    <text evidence="7">The sequence shown here is derived from an EMBL/GenBank/DDBJ whole genome shotgun (WGS) entry which is preliminary data.</text>
</comment>
<keyword evidence="3 5" id="KW-1133">Transmembrane helix</keyword>
<evidence type="ECO:0000256" key="4">
    <source>
        <dbReference type="ARBA" id="ARBA00023136"/>
    </source>
</evidence>
<dbReference type="GO" id="GO:0005886">
    <property type="term" value="C:plasma membrane"/>
    <property type="evidence" value="ECO:0007669"/>
    <property type="project" value="UniProtKB-SubCell"/>
</dbReference>
<dbReference type="STRING" id="1776334.APZ16_03395"/>
<sequence length="211" mass="22771">MSEQLLDIVLRSLWISGTALLLSLLWSLPLALILGLRRFRGRNTIISFFNAMLGVPTVALGLFLYLLFSRRGALGAFSLLYTPTAIMIGQAILITPILISLLTSAIEAVDPRIRDLARTLGASERQASLTILREARKGSILAGVSAFNRAIAELGIALMLGGNIEGLTRVMTTQIALGVNRGEIILSLEATLVLLAIVFTLTLIANRFRGD</sequence>
<dbReference type="SUPFAM" id="SSF161098">
    <property type="entry name" value="MetI-like"/>
    <property type="match status" value="1"/>
</dbReference>
<evidence type="ECO:0000256" key="5">
    <source>
        <dbReference type="RuleBase" id="RU363032"/>
    </source>
</evidence>
<evidence type="ECO:0000256" key="2">
    <source>
        <dbReference type="ARBA" id="ARBA00022692"/>
    </source>
</evidence>
<evidence type="ECO:0000256" key="1">
    <source>
        <dbReference type="ARBA" id="ARBA00004141"/>
    </source>
</evidence>
<feature type="domain" description="ABC transmembrane type-1" evidence="6">
    <location>
        <begin position="9"/>
        <end position="205"/>
    </location>
</feature>
<proteinExistence type="inferred from homology"/>
<dbReference type="GO" id="GO:0055085">
    <property type="term" value="P:transmembrane transport"/>
    <property type="evidence" value="ECO:0007669"/>
    <property type="project" value="InterPro"/>
</dbReference>
<evidence type="ECO:0000313" key="7">
    <source>
        <dbReference type="EMBL" id="KUO39400.1"/>
    </source>
</evidence>